<keyword evidence="1" id="KW-0472">Membrane</keyword>
<comment type="caution">
    <text evidence="2">The sequence shown here is derived from an EMBL/GenBank/DDBJ whole genome shotgun (WGS) entry which is preliminary data.</text>
</comment>
<proteinExistence type="predicted"/>
<reference evidence="2 3" key="1">
    <citation type="journal article" date="2015" name="Nature">
        <title>rRNA introns, odd ribosomes, and small enigmatic genomes across a large radiation of phyla.</title>
        <authorList>
            <person name="Brown C.T."/>
            <person name="Hug L.A."/>
            <person name="Thomas B.C."/>
            <person name="Sharon I."/>
            <person name="Castelle C.J."/>
            <person name="Singh A."/>
            <person name="Wilkins M.J."/>
            <person name="Williams K.H."/>
            <person name="Banfield J.F."/>
        </authorList>
    </citation>
    <scope>NUCLEOTIDE SEQUENCE [LARGE SCALE GENOMIC DNA]</scope>
</reference>
<dbReference type="STRING" id="1618436.UV59_C0012G0061"/>
<organism evidence="2 3">
    <name type="scientific">Candidatus Gottesmanbacteria bacterium GW2011_GWA1_43_11</name>
    <dbReference type="NCBI Taxonomy" id="1618436"/>
    <lineage>
        <taxon>Bacteria</taxon>
        <taxon>Candidatus Gottesmaniibacteriota</taxon>
    </lineage>
</organism>
<keyword evidence="1" id="KW-0812">Transmembrane</keyword>
<evidence type="ECO:0000313" key="3">
    <source>
        <dbReference type="Proteomes" id="UP000034543"/>
    </source>
</evidence>
<sequence>MHQRGFAPILVLIVGAVIVIAVYFAFNLIRNPSFFECNFLCPTPSSIPQPPTSEYKLPLLSKTDNEEIKNWQLYTNVHLGFQMRIPPEWTKEALVTKPPNSGGFYIEGPNCLETKGQCGSISVMTYDLDETQKNISAKDYWSYYNSRYGRKYIEGVENINNQEVYIVVFNFVNFTLDGQEVIKSTHKDFVFFKNNKVYELRYTEYLRNGKPKVLDSVPFTDWKHVETFDQVAFTYTALNQDGWRDDIKVSMGSESGITRLDILLDRSYTFTPKSLKLINLQNKSTSQIMPLSEFTSEENRIFICPDRSSDPYSRIYFAEVSTASLKNLTSDIDSILFELYVTEEDGRERKILLNPEAFICGFNSIF</sequence>
<protein>
    <submittedName>
        <fullName evidence="2">Uncharacterized protein</fullName>
    </submittedName>
</protein>
<dbReference type="EMBL" id="LCFB01000012">
    <property type="protein sequence ID" value="KKS84968.1"/>
    <property type="molecule type" value="Genomic_DNA"/>
</dbReference>
<name>A0A0G1FDN8_9BACT</name>
<evidence type="ECO:0000313" key="2">
    <source>
        <dbReference type="EMBL" id="KKS84968.1"/>
    </source>
</evidence>
<keyword evidence="1" id="KW-1133">Transmembrane helix</keyword>
<evidence type="ECO:0000256" key="1">
    <source>
        <dbReference type="SAM" id="Phobius"/>
    </source>
</evidence>
<dbReference type="AlphaFoldDB" id="A0A0G1FDN8"/>
<dbReference type="Proteomes" id="UP000034543">
    <property type="component" value="Unassembled WGS sequence"/>
</dbReference>
<accession>A0A0G1FDN8</accession>
<gene>
    <name evidence="2" type="ORF">UV59_C0012G0061</name>
</gene>
<feature type="transmembrane region" description="Helical" evidence="1">
    <location>
        <begin position="6"/>
        <end position="26"/>
    </location>
</feature>